<evidence type="ECO:0000313" key="10">
    <source>
        <dbReference type="Proteomes" id="UP001521184"/>
    </source>
</evidence>
<dbReference type="EMBL" id="JAKEKT020000032">
    <property type="protein sequence ID" value="KAL1642596.1"/>
    <property type="molecule type" value="Genomic_DNA"/>
</dbReference>
<sequence>MSDNKGPGALATCVAITCVSAAIVLTRLWIRVSIVRASGWDDWIITIACASISGMTITISQQVRFGLGRHTNELSDDMREKLYFNFWLSIIFYNTALGLTKVSILMQYLRIFATHKAMRIAILTTLTFIILYTLEAVVLSIFTCTPVYHFWNRTPDGTCVNTKGLWFSHAAINIFSDAVIIILPMPVFKGLNLPTKQKIALMAIFALGAFGAVTSILRLQSLYAVAGSADQSYDNVDAAVWSNVEINVAIICASLPTFKALVKRLFPHLLSTDPASRSPAGNHTSGGNHTGGGSMWARSHRSTRLHGTLISMDCMERGEGGGDGRKRGRGGEGVFTTTIEKGEARVGSGGGYGGEASSDDGESGHSAEGIKVTTVVSQREDSGSDKNMLYADDVHSISESERKFFPHS</sequence>
<feature type="transmembrane region" description="Helical" evidence="7">
    <location>
        <begin position="166"/>
        <end position="187"/>
    </location>
</feature>
<organism evidence="9 10">
    <name type="scientific">Diplodia intermedia</name>
    <dbReference type="NCBI Taxonomy" id="856260"/>
    <lineage>
        <taxon>Eukaryota</taxon>
        <taxon>Fungi</taxon>
        <taxon>Dikarya</taxon>
        <taxon>Ascomycota</taxon>
        <taxon>Pezizomycotina</taxon>
        <taxon>Dothideomycetes</taxon>
        <taxon>Dothideomycetes incertae sedis</taxon>
        <taxon>Botryosphaeriales</taxon>
        <taxon>Botryosphaeriaceae</taxon>
        <taxon>Diplodia</taxon>
    </lineage>
</organism>
<keyword evidence="4 7" id="KW-0472">Membrane</keyword>
<evidence type="ECO:0000259" key="8">
    <source>
        <dbReference type="Pfam" id="PF20684"/>
    </source>
</evidence>
<accession>A0ABR3TR66</accession>
<keyword evidence="10" id="KW-1185">Reference proteome</keyword>
<feature type="transmembrane region" description="Helical" evidence="7">
    <location>
        <begin position="6"/>
        <end position="30"/>
    </location>
</feature>
<evidence type="ECO:0000256" key="7">
    <source>
        <dbReference type="SAM" id="Phobius"/>
    </source>
</evidence>
<dbReference type="PANTHER" id="PTHR33048">
    <property type="entry name" value="PTH11-LIKE INTEGRAL MEMBRANE PROTEIN (AFU_ORTHOLOGUE AFUA_5G11245)"/>
    <property type="match status" value="1"/>
</dbReference>
<evidence type="ECO:0000256" key="1">
    <source>
        <dbReference type="ARBA" id="ARBA00004141"/>
    </source>
</evidence>
<evidence type="ECO:0000256" key="3">
    <source>
        <dbReference type="ARBA" id="ARBA00022989"/>
    </source>
</evidence>
<dbReference type="PANTHER" id="PTHR33048:SF132">
    <property type="entry name" value="MEMBRANE PROTEIN, PUTATIVE (AFU_ORTHOLOGUE AFUA_6G07820)-RELATED"/>
    <property type="match status" value="1"/>
</dbReference>
<comment type="subcellular location">
    <subcellularLocation>
        <location evidence="1">Membrane</location>
        <topology evidence="1">Multi-pass membrane protein</topology>
    </subcellularLocation>
</comment>
<evidence type="ECO:0000256" key="4">
    <source>
        <dbReference type="ARBA" id="ARBA00023136"/>
    </source>
</evidence>
<comment type="caution">
    <text evidence="9">The sequence shown here is derived from an EMBL/GenBank/DDBJ whole genome shotgun (WGS) entry which is preliminary data.</text>
</comment>
<feature type="region of interest" description="Disordered" evidence="6">
    <location>
        <begin position="314"/>
        <end position="390"/>
    </location>
</feature>
<evidence type="ECO:0000313" key="9">
    <source>
        <dbReference type="EMBL" id="KAL1642596.1"/>
    </source>
</evidence>
<evidence type="ECO:0000256" key="2">
    <source>
        <dbReference type="ARBA" id="ARBA00022692"/>
    </source>
</evidence>
<feature type="transmembrane region" description="Helical" evidence="7">
    <location>
        <begin position="120"/>
        <end position="151"/>
    </location>
</feature>
<dbReference type="Proteomes" id="UP001521184">
    <property type="component" value="Unassembled WGS sequence"/>
</dbReference>
<feature type="compositionally biased region" description="Basic and acidic residues" evidence="6">
    <location>
        <begin position="314"/>
        <end position="325"/>
    </location>
</feature>
<feature type="domain" description="Rhodopsin" evidence="8">
    <location>
        <begin position="27"/>
        <end position="264"/>
    </location>
</feature>
<protein>
    <recommendedName>
        <fullName evidence="8">Rhodopsin domain-containing protein</fullName>
    </recommendedName>
</protein>
<keyword evidence="2 7" id="KW-0812">Transmembrane</keyword>
<feature type="transmembrane region" description="Helical" evidence="7">
    <location>
        <begin position="199"/>
        <end position="219"/>
    </location>
</feature>
<name>A0ABR3TR66_9PEZI</name>
<reference evidence="9 10" key="1">
    <citation type="journal article" date="2023" name="Plant Dis.">
        <title>First Report of Diplodia intermedia Causing Canker and Dieback Diseases on Apple Trees in Canada.</title>
        <authorList>
            <person name="Ellouze W."/>
            <person name="Ilyukhin E."/>
            <person name="Sulman M."/>
            <person name="Ali S."/>
        </authorList>
    </citation>
    <scope>NUCLEOTIDE SEQUENCE [LARGE SCALE GENOMIC DNA]</scope>
    <source>
        <strain evidence="9 10">M45-28</strain>
    </source>
</reference>
<evidence type="ECO:0000256" key="5">
    <source>
        <dbReference type="ARBA" id="ARBA00038359"/>
    </source>
</evidence>
<keyword evidence="3 7" id="KW-1133">Transmembrane helix</keyword>
<evidence type="ECO:0000256" key="6">
    <source>
        <dbReference type="SAM" id="MobiDB-lite"/>
    </source>
</evidence>
<feature type="region of interest" description="Disordered" evidence="6">
    <location>
        <begin position="273"/>
        <end position="298"/>
    </location>
</feature>
<proteinExistence type="inferred from homology"/>
<gene>
    <name evidence="9" type="ORF">SLS58_005365</name>
</gene>
<comment type="similarity">
    <text evidence="5">Belongs to the SAT4 family.</text>
</comment>
<dbReference type="InterPro" id="IPR052337">
    <property type="entry name" value="SAT4-like"/>
</dbReference>
<feature type="transmembrane region" description="Helical" evidence="7">
    <location>
        <begin position="82"/>
        <end position="99"/>
    </location>
</feature>
<feature type="transmembrane region" description="Helical" evidence="7">
    <location>
        <begin position="42"/>
        <end position="62"/>
    </location>
</feature>
<dbReference type="Pfam" id="PF20684">
    <property type="entry name" value="Fung_rhodopsin"/>
    <property type="match status" value="1"/>
</dbReference>
<dbReference type="InterPro" id="IPR049326">
    <property type="entry name" value="Rhodopsin_dom_fungi"/>
</dbReference>